<proteinExistence type="predicted"/>
<organism evidence="5 6">
    <name type="scientific">Aerophobetes bacterium</name>
    <dbReference type="NCBI Taxonomy" id="2030807"/>
    <lineage>
        <taxon>Bacteria</taxon>
        <taxon>Candidatus Aerophobota</taxon>
    </lineage>
</organism>
<dbReference type="Gene3D" id="3.30.70.20">
    <property type="match status" value="1"/>
</dbReference>
<feature type="domain" description="4Fe-4S ferredoxin-type" evidence="4">
    <location>
        <begin position="2"/>
        <end position="31"/>
    </location>
</feature>
<name>A0A497E4D2_UNCAE</name>
<protein>
    <submittedName>
        <fullName evidence="5">Tungsten formylmethanofuran dehydrogenase</fullName>
    </submittedName>
</protein>
<dbReference type="SUPFAM" id="SSF54862">
    <property type="entry name" value="4Fe-4S ferredoxins"/>
    <property type="match status" value="1"/>
</dbReference>
<reference evidence="5 6" key="1">
    <citation type="submission" date="2018-06" db="EMBL/GenBank/DDBJ databases">
        <title>Extensive metabolic versatility and redundancy in microbially diverse, dynamic hydrothermal sediments.</title>
        <authorList>
            <person name="Dombrowski N."/>
            <person name="Teske A."/>
            <person name="Baker B.J."/>
        </authorList>
    </citation>
    <scope>NUCLEOTIDE SEQUENCE [LARGE SCALE GENOMIC DNA]</scope>
    <source>
        <strain evidence="5">B47_G16</strain>
    </source>
</reference>
<dbReference type="InterPro" id="IPR017900">
    <property type="entry name" value="4Fe4S_Fe_S_CS"/>
</dbReference>
<dbReference type="PANTHER" id="PTHR43122">
    <property type="entry name" value="FERREDOXIN SUBUNIT OF PYRUVATE:FLAVODOXIN OXIDOREDUCTASE-RELATED"/>
    <property type="match status" value="1"/>
</dbReference>
<evidence type="ECO:0000313" key="6">
    <source>
        <dbReference type="Proteomes" id="UP000279422"/>
    </source>
</evidence>
<keyword evidence="1" id="KW-0479">Metal-binding</keyword>
<keyword evidence="3" id="KW-0411">Iron-sulfur</keyword>
<feature type="domain" description="4Fe-4S ferredoxin-type" evidence="4">
    <location>
        <begin position="39"/>
        <end position="67"/>
    </location>
</feature>
<accession>A0A497E4D2</accession>
<dbReference type="EMBL" id="QMPZ01000051">
    <property type="protein sequence ID" value="RLE09326.1"/>
    <property type="molecule type" value="Genomic_DNA"/>
</dbReference>
<dbReference type="PROSITE" id="PS00198">
    <property type="entry name" value="4FE4S_FER_1"/>
    <property type="match status" value="2"/>
</dbReference>
<dbReference type="GO" id="GO:0046872">
    <property type="term" value="F:metal ion binding"/>
    <property type="evidence" value="ECO:0007669"/>
    <property type="project" value="UniProtKB-KW"/>
</dbReference>
<sequence>MARIEIDTQKCKGCGFCVNFCPRNLIQLDSHFNNKGYHPAVFKGQEKCTGCAICALMCPEVAITVYK</sequence>
<gene>
    <name evidence="5" type="ORF">DRJ00_04505</name>
</gene>
<dbReference type="PANTHER" id="PTHR43122:SF2">
    <property type="entry name" value="FERREDOXIN SUBUNIT OF PYRUVATE:FLAVODOXIN OXIDOREDUCTASE"/>
    <property type="match status" value="1"/>
</dbReference>
<dbReference type="Proteomes" id="UP000279422">
    <property type="component" value="Unassembled WGS sequence"/>
</dbReference>
<keyword evidence="2" id="KW-0408">Iron</keyword>
<evidence type="ECO:0000256" key="2">
    <source>
        <dbReference type="ARBA" id="ARBA00023004"/>
    </source>
</evidence>
<comment type="caution">
    <text evidence="5">The sequence shown here is derived from an EMBL/GenBank/DDBJ whole genome shotgun (WGS) entry which is preliminary data.</text>
</comment>
<dbReference type="PROSITE" id="PS51379">
    <property type="entry name" value="4FE4S_FER_2"/>
    <property type="match status" value="2"/>
</dbReference>
<evidence type="ECO:0000256" key="1">
    <source>
        <dbReference type="ARBA" id="ARBA00022723"/>
    </source>
</evidence>
<evidence type="ECO:0000259" key="4">
    <source>
        <dbReference type="PROSITE" id="PS51379"/>
    </source>
</evidence>
<dbReference type="InterPro" id="IPR017896">
    <property type="entry name" value="4Fe4S_Fe-S-bd"/>
</dbReference>
<dbReference type="Pfam" id="PF12838">
    <property type="entry name" value="Fer4_7"/>
    <property type="match status" value="1"/>
</dbReference>
<evidence type="ECO:0000256" key="3">
    <source>
        <dbReference type="ARBA" id="ARBA00023014"/>
    </source>
</evidence>
<dbReference type="GO" id="GO:0051536">
    <property type="term" value="F:iron-sulfur cluster binding"/>
    <property type="evidence" value="ECO:0007669"/>
    <property type="project" value="UniProtKB-KW"/>
</dbReference>
<dbReference type="AlphaFoldDB" id="A0A497E4D2"/>
<evidence type="ECO:0000313" key="5">
    <source>
        <dbReference type="EMBL" id="RLE09326.1"/>
    </source>
</evidence>